<evidence type="ECO:0000313" key="2">
    <source>
        <dbReference type="Proteomes" id="UP001150603"/>
    </source>
</evidence>
<keyword evidence="2" id="KW-1185">Reference proteome</keyword>
<comment type="caution">
    <text evidence="1">The sequence shown here is derived from an EMBL/GenBank/DDBJ whole genome shotgun (WGS) entry which is preliminary data.</text>
</comment>
<protein>
    <submittedName>
        <fullName evidence="1">Uncharacterized protein</fullName>
    </submittedName>
</protein>
<name>A0ACC1JCE2_9FUNG</name>
<gene>
    <name evidence="1" type="ORF">FBU59_002116</name>
</gene>
<dbReference type="Proteomes" id="UP001150603">
    <property type="component" value="Unassembled WGS sequence"/>
</dbReference>
<accession>A0ACC1JCE2</accession>
<sequence>MRSAFERVQFDDRSDGAGTSGNDLLGNRDRTHNSCLGAIRSAGDIPASARAKECGEMWFDRYVIVGKLGEGAFSEVFLAADTFIRRMGKKHDRTRLVTIKRMNTRDGLIGMSDYHIISQLNSLDPRSKVPITESMDEFNSPGSSMATMREVPGEHVCLVMEPLLGASLHEAFPQKIREIYTINDEVVAKRVHMGLIQTIGRQMLVAVAHLHNNSLIHADIKSSNVICADDSSLQVKLIDFGNAVGDRDVAEYYSTFEIQTVWFRAPEVAYQQPFGKAIDLWSIACILCELWLGRSLFTDSNNRGLIRSMWKLRGPPPARIYSASPVYRSLVELWSVGPAVGFATPISPGQQHGQSAGGSKSSLSWDSQVRRQWLKYSLRVDDDDFVSLVDSLLEYDPEARLTASEALEHPFFLGTFPS</sequence>
<organism evidence="1 2">
    <name type="scientific">Linderina macrospora</name>
    <dbReference type="NCBI Taxonomy" id="4868"/>
    <lineage>
        <taxon>Eukaryota</taxon>
        <taxon>Fungi</taxon>
        <taxon>Fungi incertae sedis</taxon>
        <taxon>Zoopagomycota</taxon>
        <taxon>Kickxellomycotina</taxon>
        <taxon>Kickxellomycetes</taxon>
        <taxon>Kickxellales</taxon>
        <taxon>Kickxellaceae</taxon>
        <taxon>Linderina</taxon>
    </lineage>
</organism>
<evidence type="ECO:0000313" key="1">
    <source>
        <dbReference type="EMBL" id="KAJ1946105.1"/>
    </source>
</evidence>
<reference evidence="1" key="1">
    <citation type="submission" date="2022-07" db="EMBL/GenBank/DDBJ databases">
        <title>Phylogenomic reconstructions and comparative analyses of Kickxellomycotina fungi.</title>
        <authorList>
            <person name="Reynolds N.K."/>
            <person name="Stajich J.E."/>
            <person name="Barry K."/>
            <person name="Grigoriev I.V."/>
            <person name="Crous P."/>
            <person name="Smith M.E."/>
        </authorList>
    </citation>
    <scope>NUCLEOTIDE SEQUENCE</scope>
    <source>
        <strain evidence="1">NRRL 5244</strain>
    </source>
</reference>
<dbReference type="EMBL" id="JANBPW010001107">
    <property type="protein sequence ID" value="KAJ1946105.1"/>
    <property type="molecule type" value="Genomic_DNA"/>
</dbReference>
<proteinExistence type="predicted"/>